<protein>
    <submittedName>
        <fullName evidence="4">Response regulator</fullName>
    </submittedName>
</protein>
<feature type="modified residue" description="4-aspartylphosphate" evidence="2">
    <location>
        <position position="52"/>
    </location>
</feature>
<dbReference type="GeneID" id="74307233"/>
<organism evidence="4 5">
    <name type="scientific">Methanoplanus endosymbiosus</name>
    <dbReference type="NCBI Taxonomy" id="33865"/>
    <lineage>
        <taxon>Archaea</taxon>
        <taxon>Methanobacteriati</taxon>
        <taxon>Methanobacteriota</taxon>
        <taxon>Stenosarchaea group</taxon>
        <taxon>Methanomicrobia</taxon>
        <taxon>Methanomicrobiales</taxon>
        <taxon>Methanomicrobiaceae</taxon>
        <taxon>Methanoplanus</taxon>
    </lineage>
</organism>
<evidence type="ECO:0000256" key="2">
    <source>
        <dbReference type="PROSITE-ProRule" id="PRU00169"/>
    </source>
</evidence>
<feature type="domain" description="Response regulatory" evidence="3">
    <location>
        <begin position="3"/>
        <end position="117"/>
    </location>
</feature>
<evidence type="ECO:0000256" key="1">
    <source>
        <dbReference type="ARBA" id="ARBA00022553"/>
    </source>
</evidence>
<name>A0A9E7PTI4_9EURY</name>
<dbReference type="Pfam" id="PF00072">
    <property type="entry name" value="Response_reg"/>
    <property type="match status" value="1"/>
</dbReference>
<dbReference type="SUPFAM" id="SSF52172">
    <property type="entry name" value="CheY-like"/>
    <property type="match status" value="1"/>
</dbReference>
<dbReference type="InterPro" id="IPR011006">
    <property type="entry name" value="CheY-like_superfamily"/>
</dbReference>
<evidence type="ECO:0000259" key="3">
    <source>
        <dbReference type="PROSITE" id="PS50110"/>
    </source>
</evidence>
<dbReference type="RefSeq" id="WP_257743804.1">
    <property type="nucleotide sequence ID" value="NZ_CP096115.1"/>
</dbReference>
<keyword evidence="5" id="KW-1185">Reference proteome</keyword>
<sequence length="118" mass="13366">MVKILITDDSLFQRNIITEILSESGYEYIEAKNGLAALEILKSEMPDLILLDLLMPEMDGFHFLDEFNKSGYKVPVIVLTSDIQNTTKERCMKLGASGFLNKPVETEELLPLIKELTE</sequence>
<dbReference type="AlphaFoldDB" id="A0A9E7PTI4"/>
<dbReference type="PANTHER" id="PTHR44591">
    <property type="entry name" value="STRESS RESPONSE REGULATOR PROTEIN 1"/>
    <property type="match status" value="1"/>
</dbReference>
<accession>A0A9E7PTI4</accession>
<keyword evidence="1 2" id="KW-0597">Phosphoprotein</keyword>
<dbReference type="KEGG" id="mend:L6E24_06005"/>
<evidence type="ECO:0000313" key="5">
    <source>
        <dbReference type="Proteomes" id="UP001060368"/>
    </source>
</evidence>
<dbReference type="Proteomes" id="UP001060368">
    <property type="component" value="Chromosome"/>
</dbReference>
<evidence type="ECO:0000313" key="4">
    <source>
        <dbReference type="EMBL" id="UUX93667.1"/>
    </source>
</evidence>
<dbReference type="SMART" id="SM00448">
    <property type="entry name" value="REC"/>
    <property type="match status" value="1"/>
</dbReference>
<gene>
    <name evidence="4" type="ORF">L6E24_06005</name>
</gene>
<dbReference type="InterPro" id="IPR001789">
    <property type="entry name" value="Sig_transdc_resp-reg_receiver"/>
</dbReference>
<dbReference type="Gene3D" id="3.40.50.2300">
    <property type="match status" value="1"/>
</dbReference>
<dbReference type="InterPro" id="IPR050595">
    <property type="entry name" value="Bact_response_regulator"/>
</dbReference>
<dbReference type="GO" id="GO:0000160">
    <property type="term" value="P:phosphorelay signal transduction system"/>
    <property type="evidence" value="ECO:0007669"/>
    <property type="project" value="InterPro"/>
</dbReference>
<dbReference type="PANTHER" id="PTHR44591:SF24">
    <property type="entry name" value="PROTEIN-GLUTAMATE METHYLESTERASE_PROTEIN-GLUTAMINE GLUTAMINASE 1"/>
    <property type="match status" value="1"/>
</dbReference>
<dbReference type="EMBL" id="CP096115">
    <property type="protein sequence ID" value="UUX93667.1"/>
    <property type="molecule type" value="Genomic_DNA"/>
</dbReference>
<proteinExistence type="predicted"/>
<reference evidence="4" key="1">
    <citation type="submission" date="2022-04" db="EMBL/GenBank/DDBJ databases">
        <title>Complete genome of Methanoplanus endosymbiosus DSM 3599.</title>
        <authorList>
            <person name="Chen S.-C."/>
            <person name="You Y.-T."/>
            <person name="Zhou Y.-Z."/>
            <person name="Lai M.-C."/>
        </authorList>
    </citation>
    <scope>NUCLEOTIDE SEQUENCE</scope>
    <source>
        <strain evidence="4">DSM 3599</strain>
    </source>
</reference>
<dbReference type="PROSITE" id="PS50110">
    <property type="entry name" value="RESPONSE_REGULATORY"/>
    <property type="match status" value="1"/>
</dbReference>